<feature type="transmembrane region" description="Helical" evidence="10">
    <location>
        <begin position="308"/>
        <end position="326"/>
    </location>
</feature>
<feature type="transmembrane region" description="Helical" evidence="10">
    <location>
        <begin position="201"/>
        <end position="221"/>
    </location>
</feature>
<evidence type="ECO:0000256" key="8">
    <source>
        <dbReference type="ARBA" id="ARBA00023180"/>
    </source>
</evidence>
<dbReference type="GO" id="GO:0005886">
    <property type="term" value="C:plasma membrane"/>
    <property type="evidence" value="ECO:0007669"/>
    <property type="project" value="UniProtKB-SubCell"/>
</dbReference>
<dbReference type="PROSITE" id="PS00237">
    <property type="entry name" value="G_PROTEIN_RECEP_F1_1"/>
    <property type="match status" value="1"/>
</dbReference>
<dbReference type="AlphaFoldDB" id="A0A6H5IHA2"/>
<feature type="region of interest" description="Disordered" evidence="11">
    <location>
        <begin position="412"/>
        <end position="441"/>
    </location>
</feature>
<comment type="similarity">
    <text evidence="10">Belongs to the G-protein coupled receptor 1 family. Vasopressin/oxytocin receptor subfamily.</text>
</comment>
<evidence type="ECO:0000256" key="2">
    <source>
        <dbReference type="ARBA" id="ARBA00022475"/>
    </source>
</evidence>
<keyword evidence="2" id="KW-1003">Cell membrane</keyword>
<organism evidence="13 14">
    <name type="scientific">Trichogramma brassicae</name>
    <dbReference type="NCBI Taxonomy" id="86971"/>
    <lineage>
        <taxon>Eukaryota</taxon>
        <taxon>Metazoa</taxon>
        <taxon>Ecdysozoa</taxon>
        <taxon>Arthropoda</taxon>
        <taxon>Hexapoda</taxon>
        <taxon>Insecta</taxon>
        <taxon>Pterygota</taxon>
        <taxon>Neoptera</taxon>
        <taxon>Endopterygota</taxon>
        <taxon>Hymenoptera</taxon>
        <taxon>Apocrita</taxon>
        <taxon>Proctotrupomorpha</taxon>
        <taxon>Chalcidoidea</taxon>
        <taxon>Trichogrammatidae</taxon>
        <taxon>Trichogramma</taxon>
    </lineage>
</organism>
<reference evidence="13 14" key="1">
    <citation type="submission" date="2020-02" db="EMBL/GenBank/DDBJ databases">
        <authorList>
            <person name="Ferguson B K."/>
        </authorList>
    </citation>
    <scope>NUCLEOTIDE SEQUENCE [LARGE SCALE GENOMIC DNA]</scope>
</reference>
<comment type="subcellular location">
    <subcellularLocation>
        <location evidence="1 10">Cell membrane</location>
        <topology evidence="1 10">Multi-pass membrane protein</topology>
    </subcellularLocation>
</comment>
<dbReference type="InterPro" id="IPR017452">
    <property type="entry name" value="GPCR_Rhodpsn_7TM"/>
</dbReference>
<feature type="transmembrane region" description="Helical" evidence="10">
    <location>
        <begin position="241"/>
        <end position="268"/>
    </location>
</feature>
<dbReference type="SUPFAM" id="SSF81321">
    <property type="entry name" value="Family A G protein-coupled receptor-like"/>
    <property type="match status" value="1"/>
</dbReference>
<gene>
    <name evidence="13" type="ORF">TBRA_LOCUS8312</name>
</gene>
<dbReference type="Gene3D" id="1.20.1070.10">
    <property type="entry name" value="Rhodopsin 7-helix transmembrane proteins"/>
    <property type="match status" value="1"/>
</dbReference>
<evidence type="ECO:0000259" key="12">
    <source>
        <dbReference type="PROSITE" id="PS50262"/>
    </source>
</evidence>
<dbReference type="PANTHER" id="PTHR24224">
    <property type="entry name" value="CARDIOACCELERATORY PEPTIDE RECEPTOR-RELATED"/>
    <property type="match status" value="1"/>
</dbReference>
<evidence type="ECO:0000256" key="7">
    <source>
        <dbReference type="ARBA" id="ARBA00023170"/>
    </source>
</evidence>
<dbReference type="PRINTS" id="PR00237">
    <property type="entry name" value="GPCRRHODOPSN"/>
</dbReference>
<comment type="caution">
    <text evidence="10">Lacks conserved residue(s) required for the propagation of feature annotation.</text>
</comment>
<evidence type="ECO:0000313" key="13">
    <source>
        <dbReference type="EMBL" id="CAB0036445.1"/>
    </source>
</evidence>
<protein>
    <recommendedName>
        <fullName evidence="12">G-protein coupled receptors family 1 profile domain-containing protein</fullName>
    </recommendedName>
</protein>
<feature type="transmembrane region" description="Helical" evidence="10">
    <location>
        <begin position="32"/>
        <end position="51"/>
    </location>
</feature>
<evidence type="ECO:0000256" key="5">
    <source>
        <dbReference type="ARBA" id="ARBA00023040"/>
    </source>
</evidence>
<evidence type="ECO:0000256" key="4">
    <source>
        <dbReference type="ARBA" id="ARBA00022989"/>
    </source>
</evidence>
<feature type="transmembrane region" description="Helical" evidence="10">
    <location>
        <begin position="159"/>
        <end position="180"/>
    </location>
</feature>
<keyword evidence="3 10" id="KW-0812">Transmembrane</keyword>
<keyword evidence="6 10" id="KW-0472">Membrane</keyword>
<dbReference type="Proteomes" id="UP000479190">
    <property type="component" value="Unassembled WGS sequence"/>
</dbReference>
<proteinExistence type="inferred from homology"/>
<keyword evidence="7 10" id="KW-0675">Receptor</keyword>
<accession>A0A6H5IHA2</accession>
<dbReference type="Pfam" id="PF00001">
    <property type="entry name" value="7tm_1"/>
    <property type="match status" value="1"/>
</dbReference>
<name>A0A6H5IHA2_9HYME</name>
<feature type="transmembrane region" description="Helical" evidence="10">
    <location>
        <begin position="6"/>
        <end position="25"/>
    </location>
</feature>
<dbReference type="GO" id="GO:0005000">
    <property type="term" value="F:vasopressin receptor activity"/>
    <property type="evidence" value="ECO:0007669"/>
    <property type="project" value="InterPro"/>
</dbReference>
<evidence type="ECO:0000256" key="9">
    <source>
        <dbReference type="ARBA" id="ARBA00023224"/>
    </source>
</evidence>
<feature type="transmembrane region" description="Helical" evidence="10">
    <location>
        <begin position="90"/>
        <end position="109"/>
    </location>
</feature>
<keyword evidence="4 10" id="KW-1133">Transmembrane helix</keyword>
<dbReference type="InterPro" id="IPR000276">
    <property type="entry name" value="GPCR_Rhodpsn"/>
</dbReference>
<keyword evidence="5 10" id="KW-0297">G-protein coupled receptor</keyword>
<evidence type="ECO:0000256" key="6">
    <source>
        <dbReference type="ARBA" id="ARBA00023136"/>
    </source>
</evidence>
<evidence type="ECO:0000313" key="14">
    <source>
        <dbReference type="Proteomes" id="UP000479190"/>
    </source>
</evidence>
<evidence type="ECO:0000256" key="11">
    <source>
        <dbReference type="SAM" id="MobiDB-lite"/>
    </source>
</evidence>
<evidence type="ECO:0000256" key="10">
    <source>
        <dbReference type="RuleBase" id="RU046427"/>
    </source>
</evidence>
<evidence type="ECO:0000256" key="1">
    <source>
        <dbReference type="ARBA" id="ARBA00004651"/>
    </source>
</evidence>
<dbReference type="PANTHER" id="PTHR24224:SF6">
    <property type="entry name" value="CARDIOACCELERATORY PEPTIDE RECEPTOR-RELATED"/>
    <property type="match status" value="1"/>
</dbReference>
<keyword evidence="14" id="KW-1185">Reference proteome</keyword>
<feature type="transmembrane region" description="Helical" evidence="10">
    <location>
        <begin position="121"/>
        <end position="139"/>
    </location>
</feature>
<dbReference type="PRINTS" id="PR00896">
    <property type="entry name" value="VASOPRESSINR"/>
</dbReference>
<keyword evidence="8 10" id="KW-0325">Glycoprotein</keyword>
<evidence type="ECO:0000256" key="3">
    <source>
        <dbReference type="ARBA" id="ARBA00022692"/>
    </source>
</evidence>
<sequence length="441" mass="50017">MDQQFLSTISVATSYNYVLCAYGLLWNNTSKLSTLWLMKISIILVFMKWFFHRVSLLHLAFNFITSSGKTNTRLTRELTFSFNHTEQFTIMWLLFALIVVGNTAVLAGLARGNKRKSRMNFFIQQLATADLLVGLISVLTDIVQRSTVAWYAGNFACKFIRFLQVLVTYSSTYVLVALSIDRHDAITKPFNFSKCWSRSRCLVVLAWVISTIFSSPILFLYEEKVVQNITQCWIDMPSDDWWRVYMTLVALTLFFLPALIISACYAIIVKTIWSSQTGALMRSDTERNAASESGRGIIPRAKIKTIKMTLVIVLVFILCWSPYMFFDLLQVYGYIPKTQTATAIASLVQSLAHLNSAANPIIYCLFSSPFCQTTRNCRSSSWFPKVFRVKRHQSQSVNNINGNSTRTTITTSLTAHSSKKSGHTALLKPLSRKPKTTESIV</sequence>
<dbReference type="OrthoDB" id="5987909at2759"/>
<dbReference type="EMBL" id="CADCXV010000816">
    <property type="protein sequence ID" value="CAB0036445.1"/>
    <property type="molecule type" value="Genomic_DNA"/>
</dbReference>
<dbReference type="PROSITE" id="PS50262">
    <property type="entry name" value="G_PROTEIN_RECEP_F1_2"/>
    <property type="match status" value="1"/>
</dbReference>
<keyword evidence="9 10" id="KW-0807">Transducer</keyword>
<dbReference type="GO" id="GO:0008188">
    <property type="term" value="F:neuropeptide receptor activity"/>
    <property type="evidence" value="ECO:0007669"/>
    <property type="project" value="TreeGrafter"/>
</dbReference>
<feature type="domain" description="G-protein coupled receptors family 1 profile" evidence="12">
    <location>
        <begin position="101"/>
        <end position="363"/>
    </location>
</feature>
<dbReference type="InterPro" id="IPR052665">
    <property type="entry name" value="Neuropeptide-GPCR"/>
</dbReference>
<dbReference type="InterPro" id="IPR001817">
    <property type="entry name" value="Vasoprsn_rcpt"/>
</dbReference>